<evidence type="ECO:0000313" key="1">
    <source>
        <dbReference type="EMBL" id="CAK9049711.1"/>
    </source>
</evidence>
<accession>A0ABP0MDY0</accession>
<protein>
    <recommendedName>
        <fullName evidence="3">EGF-like domain-containing protein</fullName>
    </recommendedName>
</protein>
<keyword evidence="2" id="KW-1185">Reference proteome</keyword>
<gene>
    <name evidence="1" type="ORF">CCMP2556_LOCUS25402</name>
</gene>
<organism evidence="1 2">
    <name type="scientific">Durusdinium trenchii</name>
    <dbReference type="NCBI Taxonomy" id="1381693"/>
    <lineage>
        <taxon>Eukaryota</taxon>
        <taxon>Sar</taxon>
        <taxon>Alveolata</taxon>
        <taxon>Dinophyceae</taxon>
        <taxon>Suessiales</taxon>
        <taxon>Symbiodiniaceae</taxon>
        <taxon>Durusdinium</taxon>
    </lineage>
</organism>
<dbReference type="EMBL" id="CAXAMN010017102">
    <property type="protein sequence ID" value="CAK9049711.1"/>
    <property type="molecule type" value="Genomic_DNA"/>
</dbReference>
<dbReference type="Proteomes" id="UP001642484">
    <property type="component" value="Unassembled WGS sequence"/>
</dbReference>
<reference evidence="1 2" key="1">
    <citation type="submission" date="2024-02" db="EMBL/GenBank/DDBJ databases">
        <authorList>
            <person name="Chen Y."/>
            <person name="Shah S."/>
            <person name="Dougan E. K."/>
            <person name="Thang M."/>
            <person name="Chan C."/>
        </authorList>
    </citation>
    <scope>NUCLEOTIDE SEQUENCE [LARGE SCALE GENOMIC DNA]</scope>
</reference>
<proteinExistence type="predicted"/>
<comment type="caution">
    <text evidence="1">The sequence shown here is derived from an EMBL/GenBank/DDBJ whole genome shotgun (WGS) entry which is preliminary data.</text>
</comment>
<name>A0ABP0MDY0_9DINO</name>
<sequence>MPIGASCFVAEPPTSVRGTRAHGAFVGVRQERGRLGRDPWQRHRASQRHRVLLWARQGCVYRFSRRSTPSVVNVWPLHGASLDAEAPTVRIIVAGWDGSKADAEVFFGSQQCEVNLTKRLVQPCPECGQGHCISNVLNADMAAVAGEMAQSAVACKCNDGWYGENCGKPCTCVYPGTLSCDDGANGDGTCTCADLHNGTNCELCDMGPGTENVTTVQSENEVGARTLLGAPGIATRSKNATRSKGHRY</sequence>
<evidence type="ECO:0000313" key="2">
    <source>
        <dbReference type="Proteomes" id="UP001642484"/>
    </source>
</evidence>
<evidence type="ECO:0008006" key="3">
    <source>
        <dbReference type="Google" id="ProtNLM"/>
    </source>
</evidence>